<dbReference type="RefSeq" id="WP_406831170.1">
    <property type="nucleotide sequence ID" value="NZ_CP157483.1"/>
</dbReference>
<organism evidence="1">
    <name type="scientific">Pedococcus sp. KACC 23699</name>
    <dbReference type="NCBI Taxonomy" id="3149228"/>
    <lineage>
        <taxon>Bacteria</taxon>
        <taxon>Bacillati</taxon>
        <taxon>Actinomycetota</taxon>
        <taxon>Actinomycetes</taxon>
        <taxon>Micrococcales</taxon>
        <taxon>Intrasporangiaceae</taxon>
        <taxon>Pedococcus</taxon>
    </lineage>
</organism>
<evidence type="ECO:0000313" key="1">
    <source>
        <dbReference type="EMBL" id="XBO43720.1"/>
    </source>
</evidence>
<protein>
    <recommendedName>
        <fullName evidence="2">AbiEi antitoxin C-terminal domain-containing protein</fullName>
    </recommendedName>
</protein>
<proteinExistence type="predicted"/>
<gene>
    <name evidence="1" type="ORF">ABEG17_19530</name>
</gene>
<evidence type="ECO:0008006" key="2">
    <source>
        <dbReference type="Google" id="ProtNLM"/>
    </source>
</evidence>
<name>A0AAU7JTY2_9MICO</name>
<reference evidence="1" key="1">
    <citation type="submission" date="2024-05" db="EMBL/GenBank/DDBJ databases">
        <authorList>
            <person name="Kim S."/>
            <person name="Heo J."/>
            <person name="Choi H."/>
            <person name="Choi Y."/>
            <person name="Kwon S.-W."/>
            <person name="Kim Y."/>
        </authorList>
    </citation>
    <scope>NUCLEOTIDE SEQUENCE</scope>
    <source>
        <strain evidence="1">KACC 23699</strain>
    </source>
</reference>
<dbReference type="AlphaFoldDB" id="A0AAU7JTY2"/>
<dbReference type="EMBL" id="CP157483">
    <property type="protein sequence ID" value="XBO43720.1"/>
    <property type="molecule type" value="Genomic_DNA"/>
</dbReference>
<sequence length="207" mass="22317">MSVPWQPARHSRGLLLVQAKAGPLSAWVRRGLVACDVVPLGEWTALRPAEGSSRASAPYDDAIAVLAGRPLPLRLRPAIGFFVVEHRAVISLQPKGFRPSHRWLVWEPGTGRVRTPGLEAARPPELVTAARARTSPATVHQVLKDDSGDASALLRRLLDVLGLPGADLLAAGDQHRGQVVTPTAQAVARFEARMAEQAQHRAELEES</sequence>
<accession>A0AAU7JTY2</accession>